<gene>
    <name evidence="2" type="ORF">ACFFP1_09650</name>
</gene>
<accession>A0ABV5XYF5</accession>
<sequence length="120" mass="12586">MSTQIPVAAPADAAAVEPVAPPAAHTSSAHSMHLPSVHLPSVHMPSVHMRAVITWLAIFPLVAIGMTILAPLSESWHPALRALVLTIVVVPAAVYLVVPKLLAGYGSLKRRQARKATAKA</sequence>
<feature type="transmembrane region" description="Helical" evidence="1">
    <location>
        <begin position="51"/>
        <end position="70"/>
    </location>
</feature>
<protein>
    <submittedName>
        <fullName evidence="2">Uncharacterized protein</fullName>
    </submittedName>
</protein>
<proteinExistence type="predicted"/>
<dbReference type="EMBL" id="JBHMBC010000014">
    <property type="protein sequence ID" value="MFB9819766.1"/>
    <property type="molecule type" value="Genomic_DNA"/>
</dbReference>
<comment type="caution">
    <text evidence="2">The sequence shown here is derived from an EMBL/GenBank/DDBJ whole genome shotgun (WGS) entry which is preliminary data.</text>
</comment>
<keyword evidence="1" id="KW-1133">Transmembrane helix</keyword>
<reference evidence="2 3" key="1">
    <citation type="submission" date="2024-09" db="EMBL/GenBank/DDBJ databases">
        <authorList>
            <person name="Sun Q."/>
            <person name="Mori K."/>
        </authorList>
    </citation>
    <scope>NUCLEOTIDE SEQUENCE [LARGE SCALE GENOMIC DNA]</scope>
    <source>
        <strain evidence="2 3">JCM 1334</strain>
    </source>
</reference>
<feature type="transmembrane region" description="Helical" evidence="1">
    <location>
        <begin position="82"/>
        <end position="105"/>
    </location>
</feature>
<dbReference type="RefSeq" id="WP_372460923.1">
    <property type="nucleotide sequence ID" value="NZ_BAAAWN010000001.1"/>
</dbReference>
<evidence type="ECO:0000313" key="3">
    <source>
        <dbReference type="Proteomes" id="UP001589702"/>
    </source>
</evidence>
<dbReference type="Proteomes" id="UP001589702">
    <property type="component" value="Unassembled WGS sequence"/>
</dbReference>
<keyword evidence="3" id="KW-1185">Reference proteome</keyword>
<keyword evidence="1" id="KW-0472">Membrane</keyword>
<evidence type="ECO:0000313" key="2">
    <source>
        <dbReference type="EMBL" id="MFB9819766.1"/>
    </source>
</evidence>
<name>A0ABV5XYF5_ARTRM</name>
<keyword evidence="1" id="KW-0812">Transmembrane</keyword>
<organism evidence="2 3">
    <name type="scientific">Arthrobacter ramosus</name>
    <dbReference type="NCBI Taxonomy" id="1672"/>
    <lineage>
        <taxon>Bacteria</taxon>
        <taxon>Bacillati</taxon>
        <taxon>Actinomycetota</taxon>
        <taxon>Actinomycetes</taxon>
        <taxon>Micrococcales</taxon>
        <taxon>Micrococcaceae</taxon>
        <taxon>Arthrobacter</taxon>
    </lineage>
</organism>
<evidence type="ECO:0000256" key="1">
    <source>
        <dbReference type="SAM" id="Phobius"/>
    </source>
</evidence>